<dbReference type="EMBL" id="JASBWV010000025">
    <property type="protein sequence ID" value="KAJ9119338.1"/>
    <property type="molecule type" value="Genomic_DNA"/>
</dbReference>
<protein>
    <submittedName>
        <fullName evidence="1">Uncharacterized protein</fullName>
    </submittedName>
</protein>
<organism evidence="1 2">
    <name type="scientific">Naganishia onofrii</name>
    <dbReference type="NCBI Taxonomy" id="1851511"/>
    <lineage>
        <taxon>Eukaryota</taxon>
        <taxon>Fungi</taxon>
        <taxon>Dikarya</taxon>
        <taxon>Basidiomycota</taxon>
        <taxon>Agaricomycotina</taxon>
        <taxon>Tremellomycetes</taxon>
        <taxon>Filobasidiales</taxon>
        <taxon>Filobasidiaceae</taxon>
        <taxon>Naganishia</taxon>
    </lineage>
</organism>
<gene>
    <name evidence="1" type="ORF">QFC24_005809</name>
</gene>
<comment type="caution">
    <text evidence="1">The sequence shown here is derived from an EMBL/GenBank/DDBJ whole genome shotgun (WGS) entry which is preliminary data.</text>
</comment>
<dbReference type="Proteomes" id="UP001234202">
    <property type="component" value="Unassembled WGS sequence"/>
</dbReference>
<evidence type="ECO:0000313" key="1">
    <source>
        <dbReference type="EMBL" id="KAJ9119338.1"/>
    </source>
</evidence>
<accession>A0ACC2X6D5</accession>
<reference evidence="1" key="1">
    <citation type="submission" date="2023-04" db="EMBL/GenBank/DDBJ databases">
        <title>Draft Genome sequencing of Naganishia species isolated from polar environments using Oxford Nanopore Technology.</title>
        <authorList>
            <person name="Leo P."/>
            <person name="Venkateswaran K."/>
        </authorList>
    </citation>
    <scope>NUCLEOTIDE SEQUENCE</scope>
    <source>
        <strain evidence="1">DBVPG 5303</strain>
    </source>
</reference>
<proteinExistence type="predicted"/>
<name>A0ACC2X6D5_9TREE</name>
<sequence length="419" mass="46252">MTRGRPANAPGIEKDAEALTSSSSHQSQATAPTNIITGSPRNALPGHSVAGLLILPAEITSTIGDFLALEQKYASLVNLSLAQKQVQQHLVHLVNKTKVWKAWRSSLEEGGKDLEKKRWQVYLRSSEIGHLRHFVHLSESPTNPQILSQRFTKALGDTNAQVVSMAYWSGKEKSLDSSVGAVLKIMPSFRLNDFEMTCNSLHFLKWKQAGEERQWSKGSGKGAALSVRVHDRYDDSDAAEQAKRLFPTTSHGLVHVVVSPLHRNKGEAPVGLIAQLAGAVTQTGRRPTSLAIKYHSWQEKQKAVDLIVAMASINPLTLCNNITLHLQVRKGTDLPSVDATKEYMSAFKDTFMSAFKETDFEYDMQLKCVMTDSDGRTRLASIVATAQLQYSVFLTGSSGINGRETSNEIDSEWSYEDQI</sequence>
<evidence type="ECO:0000313" key="2">
    <source>
        <dbReference type="Proteomes" id="UP001234202"/>
    </source>
</evidence>
<keyword evidence="2" id="KW-1185">Reference proteome</keyword>